<gene>
    <name evidence="1" type="ORF">A5CPYCFAH4_20820</name>
</gene>
<keyword evidence="2" id="KW-1185">Reference proteome</keyword>
<dbReference type="EMBL" id="AP019737">
    <property type="protein sequence ID" value="BBL09858.1"/>
    <property type="molecule type" value="Genomic_DNA"/>
</dbReference>
<sequence>MKMHPDDFRRALEIITSNNRITVSFNTPVKDNYSNTHPILIHESNAAVLKQLQQEGYSLSMTKKGLRVDKY</sequence>
<reference evidence="1 2" key="1">
    <citation type="journal article" date="2020" name="Int. J. Syst. Evol. Microbiol.">
        <title>Alistipes communis sp. nov., Alistipes dispar sp. nov. and Alistipes onderdonkii subsp. vulgaris subsp. nov., isolated from human faeces, and creation of Alistipes onderdonkii subsp. onderdonkii subsp. nov.</title>
        <authorList>
            <person name="Sakamoto M."/>
            <person name="Ikeyama N."/>
            <person name="Ogata Y."/>
            <person name="Suda W."/>
            <person name="Iino T."/>
            <person name="Hattori M."/>
            <person name="Ohkuma M."/>
        </authorList>
    </citation>
    <scope>NUCLEOTIDE SEQUENCE [LARGE SCALE GENOMIC DNA]</scope>
    <source>
        <strain evidence="1 2">5CPYCFAH4</strain>
    </source>
</reference>
<evidence type="ECO:0000313" key="2">
    <source>
        <dbReference type="Proteomes" id="UP000317465"/>
    </source>
</evidence>
<organism evidence="1 2">
    <name type="scientific">Alistipes onderdonkii subsp. vulgaris</name>
    <dbReference type="NCBI Taxonomy" id="2585117"/>
    <lineage>
        <taxon>Bacteria</taxon>
        <taxon>Pseudomonadati</taxon>
        <taxon>Bacteroidota</taxon>
        <taxon>Bacteroidia</taxon>
        <taxon>Bacteroidales</taxon>
        <taxon>Rikenellaceae</taxon>
        <taxon>Alistipes</taxon>
    </lineage>
</organism>
<dbReference type="Proteomes" id="UP000317465">
    <property type="component" value="Chromosome"/>
</dbReference>
<name>A0ACA8QYD1_9BACT</name>
<accession>A0ACA8QYD1</accession>
<proteinExistence type="predicted"/>
<protein>
    <submittedName>
        <fullName evidence="1">Uncharacterized protein</fullName>
    </submittedName>
</protein>
<evidence type="ECO:0000313" key="1">
    <source>
        <dbReference type="EMBL" id="BBL09858.1"/>
    </source>
</evidence>